<gene>
    <name evidence="2" type="ORF">FKW44_003914</name>
</gene>
<accession>A0A7T8KMB0</accession>
<dbReference type="AlphaFoldDB" id="A0A7T8KMB0"/>
<evidence type="ECO:0000256" key="1">
    <source>
        <dbReference type="SAM" id="MobiDB-lite"/>
    </source>
</evidence>
<feature type="compositionally biased region" description="Basic and acidic residues" evidence="1">
    <location>
        <begin position="1"/>
        <end position="13"/>
    </location>
</feature>
<keyword evidence="3" id="KW-1185">Reference proteome</keyword>
<protein>
    <submittedName>
        <fullName evidence="2">Uncharacterized protein</fullName>
    </submittedName>
</protein>
<name>A0A7T8KMB0_CALRO</name>
<organism evidence="2 3">
    <name type="scientific">Caligus rogercresseyi</name>
    <name type="common">Sea louse</name>
    <dbReference type="NCBI Taxonomy" id="217165"/>
    <lineage>
        <taxon>Eukaryota</taxon>
        <taxon>Metazoa</taxon>
        <taxon>Ecdysozoa</taxon>
        <taxon>Arthropoda</taxon>
        <taxon>Crustacea</taxon>
        <taxon>Multicrustacea</taxon>
        <taxon>Hexanauplia</taxon>
        <taxon>Copepoda</taxon>
        <taxon>Siphonostomatoida</taxon>
        <taxon>Caligidae</taxon>
        <taxon>Caligus</taxon>
    </lineage>
</organism>
<feature type="region of interest" description="Disordered" evidence="1">
    <location>
        <begin position="1"/>
        <end position="21"/>
    </location>
</feature>
<evidence type="ECO:0000313" key="3">
    <source>
        <dbReference type="Proteomes" id="UP000595437"/>
    </source>
</evidence>
<dbReference type="Proteomes" id="UP000595437">
    <property type="component" value="Chromosome 2"/>
</dbReference>
<sequence length="59" mass="6520">MELLYKTKDRTPFEDEGGTLNEEGAGIWPFWREATDSRGSKALSVCVEVPSFGGIAKIE</sequence>
<reference evidence="3" key="1">
    <citation type="submission" date="2021-01" db="EMBL/GenBank/DDBJ databases">
        <title>Caligus Genome Assembly.</title>
        <authorList>
            <person name="Gallardo-Escarate C."/>
        </authorList>
    </citation>
    <scope>NUCLEOTIDE SEQUENCE [LARGE SCALE GENOMIC DNA]</scope>
</reference>
<evidence type="ECO:0000313" key="2">
    <source>
        <dbReference type="EMBL" id="QQP58554.1"/>
    </source>
</evidence>
<proteinExistence type="predicted"/>
<dbReference type="EMBL" id="CP045891">
    <property type="protein sequence ID" value="QQP58554.1"/>
    <property type="molecule type" value="Genomic_DNA"/>
</dbReference>